<proteinExistence type="inferred from homology"/>
<gene>
    <name evidence="6" type="ORF">CH339_13340</name>
</gene>
<dbReference type="EMBL" id="NPEV01000028">
    <property type="protein sequence ID" value="RAI26586.1"/>
    <property type="molecule type" value="Genomic_DNA"/>
</dbReference>
<dbReference type="AlphaFoldDB" id="A0A327JLZ0"/>
<dbReference type="InterPro" id="IPR050500">
    <property type="entry name" value="Phos_Acetyltrans/Butyryltrans"/>
</dbReference>
<sequence>MLSRQAVTCPPSLLELAEPLPATPTAIVNAGAQLAMLSAHDATRLNLIEPVFFGDPEAITHHALELNWDISDYRIVATENEAEAAKEAAAWGGRGDVGMVMKGHIHTDVFMRAMVSRASGMRTGARYTHVFHMTAPDRDGSLLISDGAVNVHPDFETRKSILKNAVLMSRALGNKRPHVAILSATEEATETIPSSMEAQKLSDWASDNVSDAEVFGPLAFDLAVSPDAGRIKGVDHPVAGNADILIVPDIVSGNALFKMMVYFMGACAAGLVLGARVPILLTSRADPPAARLASAALGAVVNDYMKKQNGA</sequence>
<dbReference type="OrthoDB" id="9800237at2"/>
<dbReference type="NCBIfam" id="NF006045">
    <property type="entry name" value="PRK08190.1"/>
    <property type="match status" value="1"/>
</dbReference>
<keyword evidence="4" id="KW-0812">Transmembrane</keyword>
<organism evidence="6 7">
    <name type="scientific">Rhodobium orientis</name>
    <dbReference type="NCBI Taxonomy" id="34017"/>
    <lineage>
        <taxon>Bacteria</taxon>
        <taxon>Pseudomonadati</taxon>
        <taxon>Pseudomonadota</taxon>
        <taxon>Alphaproteobacteria</taxon>
        <taxon>Hyphomicrobiales</taxon>
        <taxon>Rhodobiaceae</taxon>
        <taxon>Rhodobium</taxon>
    </lineage>
</organism>
<name>A0A327JLZ0_9HYPH</name>
<comment type="caution">
    <text evidence="6">The sequence shown here is derived from an EMBL/GenBank/DDBJ whole genome shotgun (WGS) entry which is preliminary data.</text>
</comment>
<keyword evidence="4" id="KW-1133">Transmembrane helix</keyword>
<comment type="similarity">
    <text evidence="1">Belongs to the phosphate acetyltransferase and butyryltransferase family.</text>
</comment>
<dbReference type="GO" id="GO:0008959">
    <property type="term" value="F:phosphate acetyltransferase activity"/>
    <property type="evidence" value="ECO:0007669"/>
    <property type="project" value="UniProtKB-EC"/>
</dbReference>
<reference evidence="6 7" key="1">
    <citation type="submission" date="2017-07" db="EMBL/GenBank/DDBJ databases">
        <title>Draft Genome Sequences of Select Purple Nonsulfur Bacteria.</title>
        <authorList>
            <person name="Lasarre B."/>
            <person name="Mckinlay J.B."/>
        </authorList>
    </citation>
    <scope>NUCLEOTIDE SEQUENCE [LARGE SCALE GENOMIC DNA]</scope>
    <source>
        <strain evidence="6 7">DSM 11290</strain>
    </source>
</reference>
<keyword evidence="3 6" id="KW-0012">Acyltransferase</keyword>
<dbReference type="Proteomes" id="UP000249299">
    <property type="component" value="Unassembled WGS sequence"/>
</dbReference>
<dbReference type="Gene3D" id="3.40.718.10">
    <property type="entry name" value="Isopropylmalate Dehydrogenase"/>
    <property type="match status" value="1"/>
</dbReference>
<evidence type="ECO:0000259" key="5">
    <source>
        <dbReference type="Pfam" id="PF01515"/>
    </source>
</evidence>
<keyword evidence="2 6" id="KW-0808">Transferase</keyword>
<evidence type="ECO:0000256" key="2">
    <source>
        <dbReference type="ARBA" id="ARBA00022679"/>
    </source>
</evidence>
<dbReference type="PIRSF" id="PIRSF000428">
    <property type="entry name" value="P_Ac_trans"/>
    <property type="match status" value="1"/>
</dbReference>
<evidence type="ECO:0000256" key="4">
    <source>
        <dbReference type="SAM" id="Phobius"/>
    </source>
</evidence>
<dbReference type="EC" id="2.3.1.8" evidence="6"/>
<dbReference type="PANTHER" id="PTHR43356:SF2">
    <property type="entry name" value="PHOSPHATE ACETYLTRANSFERASE"/>
    <property type="match status" value="1"/>
</dbReference>
<evidence type="ECO:0000313" key="7">
    <source>
        <dbReference type="Proteomes" id="UP000249299"/>
    </source>
</evidence>
<evidence type="ECO:0000256" key="1">
    <source>
        <dbReference type="ARBA" id="ARBA00005656"/>
    </source>
</evidence>
<dbReference type="RefSeq" id="WP_111434863.1">
    <property type="nucleotide sequence ID" value="NZ_JACIGG010000004.1"/>
</dbReference>
<dbReference type="InterPro" id="IPR012147">
    <property type="entry name" value="P_Ac_Bu_trans"/>
</dbReference>
<dbReference type="PANTHER" id="PTHR43356">
    <property type="entry name" value="PHOSPHATE ACETYLTRANSFERASE"/>
    <property type="match status" value="1"/>
</dbReference>
<dbReference type="SUPFAM" id="SSF53659">
    <property type="entry name" value="Isocitrate/Isopropylmalate dehydrogenase-like"/>
    <property type="match status" value="1"/>
</dbReference>
<keyword evidence="7" id="KW-1185">Reference proteome</keyword>
<feature type="transmembrane region" description="Helical" evidence="4">
    <location>
        <begin position="259"/>
        <end position="281"/>
    </location>
</feature>
<evidence type="ECO:0000256" key="3">
    <source>
        <dbReference type="ARBA" id="ARBA00023315"/>
    </source>
</evidence>
<dbReference type="InterPro" id="IPR002505">
    <property type="entry name" value="PTA_PTB"/>
</dbReference>
<accession>A0A327JLZ0</accession>
<dbReference type="Pfam" id="PF01515">
    <property type="entry name" value="PTA_PTB"/>
    <property type="match status" value="1"/>
</dbReference>
<keyword evidence="4" id="KW-0472">Membrane</keyword>
<protein>
    <submittedName>
        <fullName evidence="6">Phosphate acetyltransferase</fullName>
        <ecNumber evidence="6">2.3.1.8</ecNumber>
    </submittedName>
</protein>
<feature type="domain" description="Phosphate acetyl/butaryl transferase" evidence="5">
    <location>
        <begin position="94"/>
        <end position="287"/>
    </location>
</feature>
<evidence type="ECO:0000313" key="6">
    <source>
        <dbReference type="EMBL" id="RAI26586.1"/>
    </source>
</evidence>